<feature type="compositionally biased region" description="Polar residues" evidence="3">
    <location>
        <begin position="151"/>
        <end position="164"/>
    </location>
</feature>
<dbReference type="Proteomes" id="UP001316803">
    <property type="component" value="Unassembled WGS sequence"/>
</dbReference>
<dbReference type="PANTHER" id="PTHR37534">
    <property type="entry name" value="TRANSCRIPTIONAL ACTIVATOR PROTEIN UGA3"/>
    <property type="match status" value="1"/>
</dbReference>
<sequence length="565" mass="62709">MLHVLDDERKDWRPRCQPGSEIKGPWSSHESRLPVEDAPDLSSNLDRAESEAQADVANDRLENHTNAYGSPAAERNPASEAPTLEAGTGDVDYLGELEAHDQSGALSAQATEVSRVQPVDAGPPGPENAQSRQDLPGQQLNYAESQEPFGHNNTSPASVGTSSDQPIGVATARWFGMLAGDADLCLDAAFGPLTPLSVPNLPLRRFDPPGNVTEQIHSQQGYDNTNIVSSAEYPATTTDVQQHEVEEETLWRSAVRLSLKPQEESMLQAFVTHISQWIDLFDPYQHFSSLVPRLALHNVGLLNAILALAIRHNSLGSQPAFARNDALQYYHETLQYVRKAMQYTSYYTSLELLATTLMISAYEMLDGSSSRDWERHLQGVFWIQRSQVIHGDSGGLRAAVWWAWLCQDVWAAFRDKRKVFTFWEPQKTLHELNPTQVASRAVFILGRVINYCAESEAGDPTSNFVSRLKNAEVLSDMLDQWEANLSPEFQPLPSSLQIAGSVFTPVWIHPPMYAVSVQVYHASRILVLLHRPSLGGLSQNLKTQASLDNHHNVFAVLVHRCSGYS</sequence>
<feature type="compositionally biased region" description="Polar residues" evidence="3">
    <location>
        <begin position="104"/>
        <end position="114"/>
    </location>
</feature>
<evidence type="ECO:0000313" key="4">
    <source>
        <dbReference type="EMBL" id="KAK5953509.1"/>
    </source>
</evidence>
<organism evidence="4 5">
    <name type="scientific">Knufia fluminis</name>
    <dbReference type="NCBI Taxonomy" id="191047"/>
    <lineage>
        <taxon>Eukaryota</taxon>
        <taxon>Fungi</taxon>
        <taxon>Dikarya</taxon>
        <taxon>Ascomycota</taxon>
        <taxon>Pezizomycotina</taxon>
        <taxon>Eurotiomycetes</taxon>
        <taxon>Chaetothyriomycetidae</taxon>
        <taxon>Chaetothyriales</taxon>
        <taxon>Trichomeriaceae</taxon>
        <taxon>Knufia</taxon>
    </lineage>
</organism>
<dbReference type="GO" id="GO:0003700">
    <property type="term" value="F:DNA-binding transcription factor activity"/>
    <property type="evidence" value="ECO:0007669"/>
    <property type="project" value="TreeGrafter"/>
</dbReference>
<protein>
    <recommendedName>
        <fullName evidence="6">Transcription factor domain-containing protein</fullName>
    </recommendedName>
</protein>
<comment type="caution">
    <text evidence="4">The sequence shown here is derived from an EMBL/GenBank/DDBJ whole genome shotgun (WGS) entry which is preliminary data.</text>
</comment>
<name>A0AAN8I5U0_9EURO</name>
<dbReference type="AlphaFoldDB" id="A0AAN8I5U0"/>
<dbReference type="GO" id="GO:0000976">
    <property type="term" value="F:transcription cis-regulatory region binding"/>
    <property type="evidence" value="ECO:0007669"/>
    <property type="project" value="TreeGrafter"/>
</dbReference>
<dbReference type="InterPro" id="IPR021858">
    <property type="entry name" value="Fun_TF"/>
</dbReference>
<dbReference type="CDD" id="cd12148">
    <property type="entry name" value="fungal_TF_MHR"/>
    <property type="match status" value="1"/>
</dbReference>
<evidence type="ECO:0000256" key="2">
    <source>
        <dbReference type="ARBA" id="ARBA00023242"/>
    </source>
</evidence>
<accession>A0AAN8I5U0</accession>
<comment type="subcellular location">
    <subcellularLocation>
        <location evidence="1">Nucleus</location>
    </subcellularLocation>
</comment>
<dbReference type="PANTHER" id="PTHR37534:SF3">
    <property type="entry name" value="ZN(II)2CYS6 TRANSCRIPTION FACTOR (EUROFUNG)"/>
    <property type="match status" value="1"/>
</dbReference>
<gene>
    <name evidence="4" type="ORF">OHC33_005453</name>
</gene>
<reference evidence="4 5" key="1">
    <citation type="submission" date="2022-12" db="EMBL/GenBank/DDBJ databases">
        <title>Genomic features and morphological characterization of a novel Knufia sp. strain isolated from spacecraft assembly facility.</title>
        <authorList>
            <person name="Teixeira M."/>
            <person name="Chander A.M."/>
            <person name="Stajich J.E."/>
            <person name="Venkateswaran K."/>
        </authorList>
    </citation>
    <scope>NUCLEOTIDE SEQUENCE [LARGE SCALE GENOMIC DNA]</scope>
    <source>
        <strain evidence="4 5">FJI-L2-BK-P2</strain>
    </source>
</reference>
<keyword evidence="2" id="KW-0539">Nucleus</keyword>
<dbReference type="GO" id="GO:0045944">
    <property type="term" value="P:positive regulation of transcription by RNA polymerase II"/>
    <property type="evidence" value="ECO:0007669"/>
    <property type="project" value="TreeGrafter"/>
</dbReference>
<feature type="compositionally biased region" description="Basic and acidic residues" evidence="3">
    <location>
        <begin position="1"/>
        <end position="14"/>
    </location>
</feature>
<evidence type="ECO:0000313" key="5">
    <source>
        <dbReference type="Proteomes" id="UP001316803"/>
    </source>
</evidence>
<dbReference type="GO" id="GO:0005634">
    <property type="term" value="C:nucleus"/>
    <property type="evidence" value="ECO:0007669"/>
    <property type="project" value="UniProtKB-SubCell"/>
</dbReference>
<evidence type="ECO:0000256" key="1">
    <source>
        <dbReference type="ARBA" id="ARBA00004123"/>
    </source>
</evidence>
<keyword evidence="5" id="KW-1185">Reference proteome</keyword>
<feature type="region of interest" description="Disordered" evidence="3">
    <location>
        <begin position="1"/>
        <end position="87"/>
    </location>
</feature>
<proteinExistence type="predicted"/>
<evidence type="ECO:0000256" key="3">
    <source>
        <dbReference type="SAM" id="MobiDB-lite"/>
    </source>
</evidence>
<dbReference type="EMBL" id="JAKLMC020000011">
    <property type="protein sequence ID" value="KAK5953509.1"/>
    <property type="molecule type" value="Genomic_DNA"/>
</dbReference>
<evidence type="ECO:0008006" key="6">
    <source>
        <dbReference type="Google" id="ProtNLM"/>
    </source>
</evidence>
<feature type="region of interest" description="Disordered" evidence="3">
    <location>
        <begin position="104"/>
        <end position="134"/>
    </location>
</feature>
<dbReference type="Pfam" id="PF11951">
    <property type="entry name" value="Fungal_trans_2"/>
    <property type="match status" value="1"/>
</dbReference>
<feature type="region of interest" description="Disordered" evidence="3">
    <location>
        <begin position="145"/>
        <end position="164"/>
    </location>
</feature>